<name>A0A6I8M906_9FUSO</name>
<reference evidence="1 2" key="1">
    <citation type="submission" date="2019-10" db="EMBL/GenBank/DDBJ databases">
        <authorList>
            <person name="Blom J."/>
        </authorList>
    </citation>
    <scope>NUCLEOTIDE SEQUENCE [LARGE SCALE GENOMIC DNA]</scope>
    <source>
        <strain evidence="1 2">ES3154-GLU</strain>
    </source>
</reference>
<dbReference type="Proteomes" id="UP000419017">
    <property type="component" value="Unassembled WGS sequence"/>
</dbReference>
<evidence type="ECO:0000313" key="1">
    <source>
        <dbReference type="EMBL" id="VWL84778.1"/>
    </source>
</evidence>
<sequence>MTKDVMKITNLHKSTVMRINASVNKDIVSEEKVGRKRKLAIDEENTIIDFYLKEAYYFNFKHLNKCGLIYPILLLKDYLEKEIYLALYQEHTRKKVIIKLRQ</sequence>
<dbReference type="EMBL" id="CABWIB010000001">
    <property type="protein sequence ID" value="VWL84778.1"/>
    <property type="molecule type" value="Genomic_DNA"/>
</dbReference>
<organism evidence="1 2">
    <name type="scientific">Oceanivirga miroungae</name>
    <dbReference type="NCBI Taxonomy" id="1130046"/>
    <lineage>
        <taxon>Bacteria</taxon>
        <taxon>Fusobacteriati</taxon>
        <taxon>Fusobacteriota</taxon>
        <taxon>Fusobacteriia</taxon>
        <taxon>Fusobacteriales</taxon>
        <taxon>Leptotrichiaceae</taxon>
        <taxon>Oceanivirga</taxon>
    </lineage>
</organism>
<keyword evidence="2" id="KW-1185">Reference proteome</keyword>
<evidence type="ECO:0000313" key="2">
    <source>
        <dbReference type="Proteomes" id="UP000419017"/>
    </source>
</evidence>
<protein>
    <submittedName>
        <fullName evidence="1">Uncharacterized protein</fullName>
    </submittedName>
</protein>
<accession>A0A6I8M906</accession>
<gene>
    <name evidence="1" type="ORF">OMES3154_00026</name>
</gene>
<proteinExistence type="predicted"/>
<dbReference type="AlphaFoldDB" id="A0A6I8M906"/>